<keyword evidence="2" id="KW-1185">Reference proteome</keyword>
<comment type="caution">
    <text evidence="1">The sequence shown here is derived from an EMBL/GenBank/DDBJ whole genome shotgun (WGS) entry which is preliminary data.</text>
</comment>
<feature type="non-terminal residue" evidence="1">
    <location>
        <position position="1"/>
    </location>
</feature>
<dbReference type="Proteomes" id="UP000789901">
    <property type="component" value="Unassembled WGS sequence"/>
</dbReference>
<reference evidence="1 2" key="1">
    <citation type="submission" date="2021-06" db="EMBL/GenBank/DDBJ databases">
        <authorList>
            <person name="Kallberg Y."/>
            <person name="Tangrot J."/>
            <person name="Rosling A."/>
        </authorList>
    </citation>
    <scope>NUCLEOTIDE SEQUENCE [LARGE SCALE GENOMIC DNA]</scope>
    <source>
        <strain evidence="1 2">120-4 pot B 10/14</strain>
    </source>
</reference>
<evidence type="ECO:0000313" key="2">
    <source>
        <dbReference type="Proteomes" id="UP000789901"/>
    </source>
</evidence>
<sequence length="72" mass="7879">LLKSDNPTLNIPINNIENALFINNTELSTSTIILQPIYSLHTTLQPNNSSLALDLTTTTHNVQASNYNPISS</sequence>
<gene>
    <name evidence="1" type="ORF">GMARGA_LOCUS40570</name>
</gene>
<accession>A0ABN7X960</accession>
<feature type="non-terminal residue" evidence="1">
    <location>
        <position position="72"/>
    </location>
</feature>
<dbReference type="EMBL" id="CAJVQB010104355">
    <property type="protein sequence ID" value="CAG8851118.1"/>
    <property type="molecule type" value="Genomic_DNA"/>
</dbReference>
<proteinExistence type="predicted"/>
<evidence type="ECO:0000313" key="1">
    <source>
        <dbReference type="EMBL" id="CAG8851118.1"/>
    </source>
</evidence>
<organism evidence="1 2">
    <name type="scientific">Gigaspora margarita</name>
    <dbReference type="NCBI Taxonomy" id="4874"/>
    <lineage>
        <taxon>Eukaryota</taxon>
        <taxon>Fungi</taxon>
        <taxon>Fungi incertae sedis</taxon>
        <taxon>Mucoromycota</taxon>
        <taxon>Glomeromycotina</taxon>
        <taxon>Glomeromycetes</taxon>
        <taxon>Diversisporales</taxon>
        <taxon>Gigasporaceae</taxon>
        <taxon>Gigaspora</taxon>
    </lineage>
</organism>
<name>A0ABN7X960_GIGMA</name>
<protein>
    <submittedName>
        <fullName evidence="1">17660_t:CDS:1</fullName>
    </submittedName>
</protein>